<dbReference type="Gene3D" id="3.40.50.300">
    <property type="entry name" value="P-loop containing nucleotide triphosphate hydrolases"/>
    <property type="match status" value="3"/>
</dbReference>
<dbReference type="EMBL" id="WNKU01000037">
    <property type="protein sequence ID" value="MTV50813.1"/>
    <property type="molecule type" value="Genomic_DNA"/>
</dbReference>
<dbReference type="GO" id="GO:0016887">
    <property type="term" value="F:ATP hydrolysis activity"/>
    <property type="evidence" value="ECO:0007669"/>
    <property type="project" value="InterPro"/>
</dbReference>
<dbReference type="NCBIfam" id="NF000355">
    <property type="entry name" value="ribo_prot_ABC_F"/>
    <property type="match status" value="1"/>
</dbReference>
<dbReference type="PROSITE" id="PS00211">
    <property type="entry name" value="ABC_TRANSPORTER_1"/>
    <property type="match status" value="1"/>
</dbReference>
<evidence type="ECO:0000259" key="4">
    <source>
        <dbReference type="PROSITE" id="PS50893"/>
    </source>
</evidence>
<dbReference type="Pfam" id="PF00005">
    <property type="entry name" value="ABC_tran"/>
    <property type="match status" value="2"/>
</dbReference>
<comment type="caution">
    <text evidence="5">The sequence shown here is derived from an EMBL/GenBank/DDBJ whole genome shotgun (WGS) entry which is preliminary data.</text>
</comment>
<dbReference type="RefSeq" id="WP_155477894.1">
    <property type="nucleotide sequence ID" value="NZ_WNKU01000037.1"/>
</dbReference>
<feature type="compositionally biased region" description="Basic and acidic residues" evidence="3">
    <location>
        <begin position="216"/>
        <end position="227"/>
    </location>
</feature>
<evidence type="ECO:0000256" key="2">
    <source>
        <dbReference type="ARBA" id="ARBA00022840"/>
    </source>
</evidence>
<evidence type="ECO:0000256" key="1">
    <source>
        <dbReference type="ARBA" id="ARBA00022741"/>
    </source>
</evidence>
<evidence type="ECO:0000313" key="5">
    <source>
        <dbReference type="EMBL" id="MTV50813.1"/>
    </source>
</evidence>
<reference evidence="5 6" key="1">
    <citation type="submission" date="2019-11" db="EMBL/GenBank/DDBJ databases">
        <title>Whole-genome sequence of a the green, strictly anaerobic photosynthetic bacterium Heliobacillus mobilis DSM 6151.</title>
        <authorList>
            <person name="Kyndt J.A."/>
            <person name="Meyer T.E."/>
        </authorList>
    </citation>
    <scope>NUCLEOTIDE SEQUENCE [LARGE SCALE GENOMIC DNA]</scope>
    <source>
        <strain evidence="5 6">DSM 6151</strain>
    </source>
</reference>
<accession>A0A6I3SP31</accession>
<gene>
    <name evidence="5" type="primary">abc-f</name>
    <name evidence="5" type="ORF">GJ688_17925</name>
</gene>
<dbReference type="SUPFAM" id="SSF52540">
    <property type="entry name" value="P-loop containing nucleoside triphosphate hydrolases"/>
    <property type="match status" value="2"/>
</dbReference>
<evidence type="ECO:0000313" key="6">
    <source>
        <dbReference type="Proteomes" id="UP000430670"/>
    </source>
</evidence>
<evidence type="ECO:0000256" key="3">
    <source>
        <dbReference type="SAM" id="MobiDB-lite"/>
    </source>
</evidence>
<feature type="region of interest" description="Disordered" evidence="3">
    <location>
        <begin position="216"/>
        <end position="236"/>
    </location>
</feature>
<keyword evidence="2" id="KW-0067">ATP-binding</keyword>
<feature type="region of interest" description="Disordered" evidence="3">
    <location>
        <begin position="492"/>
        <end position="521"/>
    </location>
</feature>
<dbReference type="InterPro" id="IPR017871">
    <property type="entry name" value="ABC_transporter-like_CS"/>
</dbReference>
<dbReference type="SMART" id="SM00382">
    <property type="entry name" value="AAA"/>
    <property type="match status" value="2"/>
</dbReference>
<protein>
    <submittedName>
        <fullName evidence="5">ABC-F type ribosomal protection protein</fullName>
    </submittedName>
</protein>
<sequence length="571" mass="64686">MLAIELKKVKKYLGDRLLLAIDSLKIHHSDKIGVVGPNGSGKTTFLQMLSGKMLPDEGVIERSIEVTFITQFPSPSEPSHKHPLNPLLMRAFQVVDEQRETLSGGEITRQKIARAFSLSASHILLADEPTTNLDVEGTELLEVQLRSYDGPSLLVSHDRELLDRVCNRIIEIDKGSVRIFSGNYSAYRTQKEAERERQAQEYVRYVEERERLQGAVREKSRQAKEMRATPSRMGNSEARLHKRGVNNKRAKLDRGAKAIQTRLEQLEVKEKPASLPMVCFDRIGEQKISARKVLVLREVSKSFGRRNLFQDVSFEVSSESKVALVGPNGCGKTTLLKMIMNGERGITVPAAARVGYFDQRLSLLNEETTVLDTLRSVSAHPESVIRTLLARLHFLGDDVHKKVKVLSGGERVKLALGRVLVQDFHLLILDEPTNFLDLYAMEALEALLMEYPGAVLFVSHDRRFVDRLAQQLLVLEAGRIIAYNGSYSEYLSSRKTPTKSREKDRQRQMITDQERRVRKENSSEELMCLQLRLTQVLAQLSMTPPKGSDNLHPNLEAEYQQLVKQIRSLQK</sequence>
<dbReference type="GO" id="GO:0005524">
    <property type="term" value="F:ATP binding"/>
    <property type="evidence" value="ECO:0007669"/>
    <property type="project" value="UniProtKB-KW"/>
</dbReference>
<name>A0A6I3SP31_HELMO</name>
<dbReference type="AlphaFoldDB" id="A0A6I3SP31"/>
<dbReference type="InterPro" id="IPR003593">
    <property type="entry name" value="AAA+_ATPase"/>
</dbReference>
<keyword evidence="6" id="KW-1185">Reference proteome</keyword>
<dbReference type="InterPro" id="IPR003439">
    <property type="entry name" value="ABC_transporter-like_ATP-bd"/>
</dbReference>
<dbReference type="Proteomes" id="UP000430670">
    <property type="component" value="Unassembled WGS sequence"/>
</dbReference>
<feature type="domain" description="ABC transporter" evidence="4">
    <location>
        <begin position="4"/>
        <end position="199"/>
    </location>
</feature>
<feature type="compositionally biased region" description="Basic and acidic residues" evidence="3">
    <location>
        <begin position="499"/>
        <end position="521"/>
    </location>
</feature>
<feature type="domain" description="ABC transporter" evidence="4">
    <location>
        <begin position="294"/>
        <end position="502"/>
    </location>
</feature>
<dbReference type="InterPro" id="IPR051309">
    <property type="entry name" value="ABCF_ATPase"/>
</dbReference>
<keyword evidence="1" id="KW-0547">Nucleotide-binding</keyword>
<proteinExistence type="predicted"/>
<dbReference type="CDD" id="cd03221">
    <property type="entry name" value="ABCF_EF-3"/>
    <property type="match status" value="2"/>
</dbReference>
<dbReference type="OrthoDB" id="9801441at2"/>
<dbReference type="PANTHER" id="PTHR42855:SF2">
    <property type="entry name" value="DRUG RESISTANCE ABC TRANSPORTER,ATP-BINDING PROTEIN"/>
    <property type="match status" value="1"/>
</dbReference>
<dbReference type="PANTHER" id="PTHR42855">
    <property type="entry name" value="ABC TRANSPORTER ATP-BINDING SUBUNIT"/>
    <property type="match status" value="1"/>
</dbReference>
<dbReference type="PROSITE" id="PS50893">
    <property type="entry name" value="ABC_TRANSPORTER_2"/>
    <property type="match status" value="2"/>
</dbReference>
<dbReference type="InterPro" id="IPR027417">
    <property type="entry name" value="P-loop_NTPase"/>
</dbReference>
<organism evidence="5 6">
    <name type="scientific">Heliobacterium mobile</name>
    <name type="common">Heliobacillus mobilis</name>
    <dbReference type="NCBI Taxonomy" id="28064"/>
    <lineage>
        <taxon>Bacteria</taxon>
        <taxon>Bacillati</taxon>
        <taxon>Bacillota</taxon>
        <taxon>Clostridia</taxon>
        <taxon>Eubacteriales</taxon>
        <taxon>Heliobacteriaceae</taxon>
        <taxon>Heliobacterium</taxon>
    </lineage>
</organism>